<evidence type="ECO:0000259" key="1">
    <source>
        <dbReference type="Pfam" id="PF01796"/>
    </source>
</evidence>
<dbReference type="Proteomes" id="UP001290101">
    <property type="component" value="Unassembled WGS sequence"/>
</dbReference>
<proteinExistence type="predicted"/>
<organism evidence="2 3">
    <name type="scientific">Micromonospora sicca</name>
    <dbReference type="NCBI Taxonomy" id="2202420"/>
    <lineage>
        <taxon>Bacteria</taxon>
        <taxon>Bacillati</taxon>
        <taxon>Actinomycetota</taxon>
        <taxon>Actinomycetes</taxon>
        <taxon>Micromonosporales</taxon>
        <taxon>Micromonosporaceae</taxon>
        <taxon>Micromonospora</taxon>
    </lineage>
</organism>
<dbReference type="InterPro" id="IPR002878">
    <property type="entry name" value="ChsH2_C"/>
</dbReference>
<sequence length="153" mass="17638">MTNEGVTVTEPKKWNKPRPNIDADSAEFWEGLKRHELLLWTCEECGAAYWPKCYCRNHENKPFAANLSWKPSSGYGRIFAMNRHEYAFHAGFKEDVPYFYALVELDEGPVISSTIIGEQPTDPIKDIGRRVKIAFEDHPEEGFTLPRFELVAE</sequence>
<accession>A0ABU5JE41</accession>
<dbReference type="PANTHER" id="PTHR34075:SF5">
    <property type="entry name" value="BLR3430 PROTEIN"/>
    <property type="match status" value="1"/>
</dbReference>
<gene>
    <name evidence="2" type="ORF">U2F25_15260</name>
</gene>
<name>A0ABU5JE41_9ACTN</name>
<reference evidence="2 3" key="1">
    <citation type="submission" date="2023-12" db="EMBL/GenBank/DDBJ databases">
        <title>Micromonospora sp. nov., isolated from Atacama Desert.</title>
        <authorList>
            <person name="Carro L."/>
            <person name="Golinska P."/>
            <person name="Klenk H.-P."/>
            <person name="Goodfellow M."/>
        </authorList>
    </citation>
    <scope>NUCLEOTIDE SEQUENCE [LARGE SCALE GENOMIC DNA]</scope>
    <source>
        <strain evidence="2 3">4G53</strain>
    </source>
</reference>
<dbReference type="Pfam" id="PF01796">
    <property type="entry name" value="OB_ChsH2_C"/>
    <property type="match status" value="1"/>
</dbReference>
<dbReference type="PANTHER" id="PTHR34075">
    <property type="entry name" value="BLR3430 PROTEIN"/>
    <property type="match status" value="1"/>
</dbReference>
<dbReference type="InterPro" id="IPR052513">
    <property type="entry name" value="Thioester_dehydratase-like"/>
</dbReference>
<evidence type="ECO:0000313" key="2">
    <source>
        <dbReference type="EMBL" id="MDZ5490808.1"/>
    </source>
</evidence>
<protein>
    <submittedName>
        <fullName evidence="2">OB-fold domain-containing protein</fullName>
    </submittedName>
</protein>
<dbReference type="SUPFAM" id="SSF50249">
    <property type="entry name" value="Nucleic acid-binding proteins"/>
    <property type="match status" value="1"/>
</dbReference>
<keyword evidence="3" id="KW-1185">Reference proteome</keyword>
<comment type="caution">
    <text evidence="2">The sequence shown here is derived from an EMBL/GenBank/DDBJ whole genome shotgun (WGS) entry which is preliminary data.</text>
</comment>
<feature type="domain" description="ChsH2 C-terminal OB-fold" evidence="1">
    <location>
        <begin position="69"/>
        <end position="136"/>
    </location>
</feature>
<dbReference type="EMBL" id="JAXOTQ010000017">
    <property type="protein sequence ID" value="MDZ5490808.1"/>
    <property type="molecule type" value="Genomic_DNA"/>
</dbReference>
<evidence type="ECO:0000313" key="3">
    <source>
        <dbReference type="Proteomes" id="UP001290101"/>
    </source>
</evidence>
<dbReference type="InterPro" id="IPR012340">
    <property type="entry name" value="NA-bd_OB-fold"/>
</dbReference>
<dbReference type="RefSeq" id="WP_322475102.1">
    <property type="nucleotide sequence ID" value="NZ_JAXOTR010000019.1"/>
</dbReference>